<dbReference type="Proteomes" id="UP000663844">
    <property type="component" value="Unassembled WGS sequence"/>
</dbReference>
<dbReference type="Gene3D" id="3.40.50.1000">
    <property type="entry name" value="HAD superfamily/HAD-like"/>
    <property type="match status" value="1"/>
</dbReference>
<sequence>MSTDLSLQRNIAALIPTLSSAEVEKFTDTWLDAYASYFGHSFSSSVTHQPFQWVIRSSLIDILMSFGLSNKISEGSPIFDSLLSTWNNLQPQEGAVEVLEKLSTKYQLGLLSNGDTNTLQAAARVFPSLNKSLILSSDYPANCFKTCSAMYAQALDAVHGDLTKVFHIAGSAFDANGARTFGIYSGAIDSSAMHTEPQPCFAFDDIRQLLTFFEV</sequence>
<evidence type="ECO:0000313" key="1">
    <source>
        <dbReference type="EMBL" id="CAF1356877.1"/>
    </source>
</evidence>
<evidence type="ECO:0000313" key="2">
    <source>
        <dbReference type="EMBL" id="CAF4042120.1"/>
    </source>
</evidence>
<dbReference type="InterPro" id="IPR036412">
    <property type="entry name" value="HAD-like_sf"/>
</dbReference>
<dbReference type="Gene3D" id="1.10.150.240">
    <property type="entry name" value="Putative phosphatase, domain 2"/>
    <property type="match status" value="1"/>
</dbReference>
<dbReference type="InterPro" id="IPR023214">
    <property type="entry name" value="HAD_sf"/>
</dbReference>
<comment type="caution">
    <text evidence="1">The sequence shown here is derived from an EMBL/GenBank/DDBJ whole genome shotgun (WGS) entry which is preliminary data.</text>
</comment>
<dbReference type="EMBL" id="CAJOAZ010004062">
    <property type="protein sequence ID" value="CAF4042120.1"/>
    <property type="molecule type" value="Genomic_DNA"/>
</dbReference>
<gene>
    <name evidence="1" type="ORF">JYZ213_LOCUS35358</name>
    <name evidence="2" type="ORF">OXD698_LOCUS31988</name>
</gene>
<organism evidence="1 3">
    <name type="scientific">Adineta steineri</name>
    <dbReference type="NCBI Taxonomy" id="433720"/>
    <lineage>
        <taxon>Eukaryota</taxon>
        <taxon>Metazoa</taxon>
        <taxon>Spiralia</taxon>
        <taxon>Gnathifera</taxon>
        <taxon>Rotifera</taxon>
        <taxon>Eurotatoria</taxon>
        <taxon>Bdelloidea</taxon>
        <taxon>Adinetida</taxon>
        <taxon>Adinetidae</taxon>
        <taxon>Adineta</taxon>
    </lineage>
</organism>
<proteinExistence type="predicted"/>
<dbReference type="SUPFAM" id="SSF56784">
    <property type="entry name" value="HAD-like"/>
    <property type="match status" value="1"/>
</dbReference>
<dbReference type="Proteomes" id="UP000663845">
    <property type="component" value="Unassembled WGS sequence"/>
</dbReference>
<dbReference type="EMBL" id="CAJNOG010000781">
    <property type="protein sequence ID" value="CAF1356877.1"/>
    <property type="molecule type" value="Genomic_DNA"/>
</dbReference>
<accession>A0A815HUK7</accession>
<dbReference type="InterPro" id="IPR023198">
    <property type="entry name" value="PGP-like_dom2"/>
</dbReference>
<protein>
    <submittedName>
        <fullName evidence="1">Uncharacterized protein</fullName>
    </submittedName>
</protein>
<reference evidence="1" key="1">
    <citation type="submission" date="2021-02" db="EMBL/GenBank/DDBJ databases">
        <authorList>
            <person name="Nowell W R."/>
        </authorList>
    </citation>
    <scope>NUCLEOTIDE SEQUENCE</scope>
</reference>
<dbReference type="AlphaFoldDB" id="A0A815HUK7"/>
<evidence type="ECO:0000313" key="3">
    <source>
        <dbReference type="Proteomes" id="UP000663845"/>
    </source>
</evidence>
<name>A0A815HUK7_9BILA</name>